<keyword evidence="1" id="KW-1133">Transmembrane helix</keyword>
<comment type="caution">
    <text evidence="3">The sequence shown here is derived from an EMBL/GenBank/DDBJ whole genome shotgun (WGS) entry which is preliminary data.</text>
</comment>
<evidence type="ECO:0000313" key="3">
    <source>
        <dbReference type="EMBL" id="MEP0820926.1"/>
    </source>
</evidence>
<dbReference type="InterPro" id="IPR043730">
    <property type="entry name" value="DUF5673"/>
</dbReference>
<feature type="transmembrane region" description="Helical" evidence="1">
    <location>
        <begin position="148"/>
        <end position="166"/>
    </location>
</feature>
<protein>
    <submittedName>
        <fullName evidence="3">DUF5673 domain-containing protein</fullName>
    </submittedName>
</protein>
<evidence type="ECO:0000256" key="1">
    <source>
        <dbReference type="SAM" id="Phobius"/>
    </source>
</evidence>
<feature type="transmembrane region" description="Helical" evidence="1">
    <location>
        <begin position="66"/>
        <end position="88"/>
    </location>
</feature>
<feature type="transmembrane region" description="Helical" evidence="1">
    <location>
        <begin position="44"/>
        <end position="60"/>
    </location>
</feature>
<accession>A0ABV0JIS6</accession>
<keyword evidence="1" id="KW-0812">Transmembrane</keyword>
<feature type="transmembrane region" description="Helical" evidence="1">
    <location>
        <begin position="108"/>
        <end position="128"/>
    </location>
</feature>
<evidence type="ECO:0000259" key="2">
    <source>
        <dbReference type="Pfam" id="PF18923"/>
    </source>
</evidence>
<feature type="domain" description="DUF5673" evidence="2">
    <location>
        <begin position="164"/>
        <end position="203"/>
    </location>
</feature>
<name>A0ABV0JIS6_9CYAN</name>
<evidence type="ECO:0000313" key="4">
    <source>
        <dbReference type="Proteomes" id="UP001464891"/>
    </source>
</evidence>
<keyword evidence="4" id="KW-1185">Reference proteome</keyword>
<organism evidence="3 4">
    <name type="scientific">Trichocoleus desertorum GB2-A4</name>
    <dbReference type="NCBI Taxonomy" id="2933944"/>
    <lineage>
        <taxon>Bacteria</taxon>
        <taxon>Bacillati</taxon>
        <taxon>Cyanobacteriota</taxon>
        <taxon>Cyanophyceae</taxon>
        <taxon>Leptolyngbyales</taxon>
        <taxon>Trichocoleusaceae</taxon>
        <taxon>Trichocoleus</taxon>
    </lineage>
</organism>
<gene>
    <name evidence="3" type="ORF">NC998_27980</name>
</gene>
<sequence length="238" mass="27779">MEWFWVLLIFFVVIVGSLWFGYLTEEKMVGPEAARRNSRSATPLFLFWLPLSGFALFFVVEQLGRYGWVSFHILYAVSISAWWMSWFFRKQEAGSLLADVGRTPQSKFLFWIGLLQVALVVFQTWLFFTSTLTRSPEYSSLYLEISRLVLWWSIAGFTIAVGLNKLEFRENGICLVHSLMRWQRINSYTWETDKSNVLTIRFKPRFPLLPSFASLAIPANHQEVVSRILAERLVGKRL</sequence>
<feature type="transmembrane region" description="Helical" evidence="1">
    <location>
        <begin position="6"/>
        <end position="23"/>
    </location>
</feature>
<dbReference type="Proteomes" id="UP001464891">
    <property type="component" value="Unassembled WGS sequence"/>
</dbReference>
<proteinExistence type="predicted"/>
<dbReference type="Pfam" id="PF18923">
    <property type="entry name" value="DUF5673"/>
    <property type="match status" value="1"/>
</dbReference>
<dbReference type="EMBL" id="JAMPKM010000052">
    <property type="protein sequence ID" value="MEP0820926.1"/>
    <property type="molecule type" value="Genomic_DNA"/>
</dbReference>
<keyword evidence="1" id="KW-0472">Membrane</keyword>
<reference evidence="3 4" key="1">
    <citation type="submission" date="2022-04" db="EMBL/GenBank/DDBJ databases">
        <title>Positive selection, recombination, and allopatry shape intraspecific diversity of widespread and dominant cyanobacteria.</title>
        <authorList>
            <person name="Wei J."/>
            <person name="Shu W."/>
            <person name="Hu C."/>
        </authorList>
    </citation>
    <scope>NUCLEOTIDE SEQUENCE [LARGE SCALE GENOMIC DNA]</scope>
    <source>
        <strain evidence="3 4">GB2-A4</strain>
    </source>
</reference>
<dbReference type="RefSeq" id="WP_190435260.1">
    <property type="nucleotide sequence ID" value="NZ_JAMPKM010000052.1"/>
</dbReference>